<accession>A0A9X1WAL4</accession>
<gene>
    <name evidence="2" type="ORF">LNL84_08050</name>
</gene>
<dbReference type="SUPFAM" id="SSF58104">
    <property type="entry name" value="Methyl-accepting chemotaxis protein (MCP) signaling domain"/>
    <property type="match status" value="1"/>
</dbReference>
<dbReference type="EMBL" id="JAJNNZ010000005">
    <property type="protein sequence ID" value="MCJ2376786.1"/>
    <property type="molecule type" value="Genomic_DNA"/>
</dbReference>
<name>A0A9X1WAL4_9VIBR</name>
<comment type="caution">
    <text evidence="2">The sequence shown here is derived from an EMBL/GenBank/DDBJ whole genome shotgun (WGS) entry which is preliminary data.</text>
</comment>
<sequence>MTSLIKAIKLLSGLGLIALAIALTLFTLELKQLRTELPQLLAQVDQTAQRVAPVIDEINKIQQLIPPILEQSKGYQDLVPQVLSRVDDINTQIPTLLAEIEQVRNALPPLVHQSEEWRKTVPTLLKRIDSTNKTVRESNQNIAQISAQVPSILKESENLRKDVPIIISQAEELVLKAEQAGREASKGAVTGVISGIFTSPIQLIDRIGDATAETLGLSESKSFTKEDQQLHKNAITALMKRPKKGNVEEWTNSRSSNKGTVTIQSMSNKDNSTCYSIRSQIEIAKGPDKGLHNVVTEKCIRN</sequence>
<dbReference type="AlphaFoldDB" id="A0A9X1WAL4"/>
<evidence type="ECO:0008006" key="4">
    <source>
        <dbReference type="Google" id="ProtNLM"/>
    </source>
</evidence>
<reference evidence="2" key="1">
    <citation type="submission" date="2021-11" db="EMBL/GenBank/DDBJ databases">
        <title>Vibrio ZSDE26 sp. nov. and Vibrio ZSDZ34 sp. nov., isolated from coastal seawater in Qingdao.</title>
        <authorList>
            <person name="Zhang P."/>
        </authorList>
    </citation>
    <scope>NUCLEOTIDE SEQUENCE</scope>
    <source>
        <strain evidence="2">ZSDZ34</strain>
    </source>
</reference>
<dbReference type="Gene3D" id="1.10.287.1490">
    <property type="match status" value="1"/>
</dbReference>
<dbReference type="Proteomes" id="UP001139488">
    <property type="component" value="Unassembled WGS sequence"/>
</dbReference>
<feature type="compositionally biased region" description="Polar residues" evidence="1">
    <location>
        <begin position="249"/>
        <end position="265"/>
    </location>
</feature>
<dbReference type="RefSeq" id="WP_244356708.1">
    <property type="nucleotide sequence ID" value="NZ_JAJNNZ010000005.1"/>
</dbReference>
<protein>
    <recommendedName>
        <fullName evidence="4">Surface antigen domain-containing protein</fullName>
    </recommendedName>
</protein>
<proteinExistence type="predicted"/>
<organism evidence="2 3">
    <name type="scientific">Vibrio gelatinilyticus</name>
    <dbReference type="NCBI Taxonomy" id="2893468"/>
    <lineage>
        <taxon>Bacteria</taxon>
        <taxon>Pseudomonadati</taxon>
        <taxon>Pseudomonadota</taxon>
        <taxon>Gammaproteobacteria</taxon>
        <taxon>Vibrionales</taxon>
        <taxon>Vibrionaceae</taxon>
        <taxon>Vibrio</taxon>
    </lineage>
</organism>
<feature type="region of interest" description="Disordered" evidence="1">
    <location>
        <begin position="245"/>
        <end position="265"/>
    </location>
</feature>
<evidence type="ECO:0000256" key="1">
    <source>
        <dbReference type="SAM" id="MobiDB-lite"/>
    </source>
</evidence>
<keyword evidence="3" id="KW-1185">Reference proteome</keyword>
<evidence type="ECO:0000313" key="3">
    <source>
        <dbReference type="Proteomes" id="UP001139488"/>
    </source>
</evidence>
<evidence type="ECO:0000313" key="2">
    <source>
        <dbReference type="EMBL" id="MCJ2376786.1"/>
    </source>
</evidence>